<dbReference type="GO" id="GO:0009379">
    <property type="term" value="C:Holliday junction helicase complex"/>
    <property type="evidence" value="ECO:0007669"/>
    <property type="project" value="InterPro"/>
</dbReference>
<dbReference type="SMART" id="SM00278">
    <property type="entry name" value="HhH1"/>
    <property type="match status" value="2"/>
</dbReference>
<organism evidence="6">
    <name type="scientific">marine sediment metagenome</name>
    <dbReference type="NCBI Taxonomy" id="412755"/>
    <lineage>
        <taxon>unclassified sequences</taxon>
        <taxon>metagenomes</taxon>
        <taxon>ecological metagenomes</taxon>
    </lineage>
</organism>
<keyword evidence="2" id="KW-0227">DNA damage</keyword>
<gene>
    <name evidence="6" type="ORF">LCGC14_0579560</name>
</gene>
<protein>
    <recommendedName>
        <fullName evidence="5">Helix-hairpin-helix DNA-binding motif class 1 domain-containing protein</fullName>
    </recommendedName>
</protein>
<dbReference type="InterPro" id="IPR036267">
    <property type="entry name" value="RuvA_C_sf"/>
</dbReference>
<evidence type="ECO:0000259" key="5">
    <source>
        <dbReference type="SMART" id="SM00278"/>
    </source>
</evidence>
<proteinExistence type="predicted"/>
<evidence type="ECO:0000256" key="1">
    <source>
        <dbReference type="ARBA" id="ARBA00022490"/>
    </source>
</evidence>
<dbReference type="GO" id="GO:0003677">
    <property type="term" value="F:DNA binding"/>
    <property type="evidence" value="ECO:0007669"/>
    <property type="project" value="UniProtKB-KW"/>
</dbReference>
<sequence>LKLFEMFTKVSGIGPKTALAILDVDTVDRIVAAIIERRTDFLTRTSGIGKKTAARVILELQNKLHLPKTDEITETMDVDVDIEEALVKLGYARREVKEAIAQLGSEPKKLEERLRAALQRLS</sequence>
<dbReference type="InterPro" id="IPR011114">
    <property type="entry name" value="RuvA_C"/>
</dbReference>
<dbReference type="NCBIfam" id="TIGR00084">
    <property type="entry name" value="ruvA"/>
    <property type="match status" value="1"/>
</dbReference>
<evidence type="ECO:0000313" key="6">
    <source>
        <dbReference type="EMBL" id="KKN55654.1"/>
    </source>
</evidence>
<dbReference type="Pfam" id="PF07499">
    <property type="entry name" value="RuvA_C"/>
    <property type="match status" value="1"/>
</dbReference>
<comment type="caution">
    <text evidence="6">The sequence shown here is derived from an EMBL/GenBank/DDBJ whole genome shotgun (WGS) entry which is preliminary data.</text>
</comment>
<keyword evidence="3" id="KW-0238">DNA-binding</keyword>
<dbReference type="InterPro" id="IPR003583">
    <property type="entry name" value="Hlx-hairpin-Hlx_DNA-bd_motif"/>
</dbReference>
<dbReference type="GO" id="GO:0006281">
    <property type="term" value="P:DNA repair"/>
    <property type="evidence" value="ECO:0007669"/>
    <property type="project" value="UniProtKB-KW"/>
</dbReference>
<keyword evidence="4" id="KW-0234">DNA repair</keyword>
<dbReference type="Gene3D" id="1.10.150.20">
    <property type="entry name" value="5' to 3' exonuclease, C-terminal subdomain"/>
    <property type="match status" value="1"/>
</dbReference>
<dbReference type="Pfam" id="PF14520">
    <property type="entry name" value="HHH_5"/>
    <property type="match status" value="1"/>
</dbReference>
<keyword evidence="1" id="KW-0963">Cytoplasm</keyword>
<dbReference type="InterPro" id="IPR010994">
    <property type="entry name" value="RuvA_2-like"/>
</dbReference>
<dbReference type="SUPFAM" id="SSF47781">
    <property type="entry name" value="RuvA domain 2-like"/>
    <property type="match status" value="1"/>
</dbReference>
<dbReference type="InterPro" id="IPR000085">
    <property type="entry name" value="RuvA"/>
</dbReference>
<accession>A0A0F9RLN2</accession>
<dbReference type="Gene3D" id="1.10.8.10">
    <property type="entry name" value="DNA helicase RuvA subunit, C-terminal domain"/>
    <property type="match status" value="1"/>
</dbReference>
<dbReference type="SUPFAM" id="SSF46929">
    <property type="entry name" value="DNA helicase RuvA subunit, C-terminal domain"/>
    <property type="match status" value="1"/>
</dbReference>
<evidence type="ECO:0000256" key="4">
    <source>
        <dbReference type="ARBA" id="ARBA00023204"/>
    </source>
</evidence>
<dbReference type="EMBL" id="LAZR01000875">
    <property type="protein sequence ID" value="KKN55654.1"/>
    <property type="molecule type" value="Genomic_DNA"/>
</dbReference>
<dbReference type="GO" id="GO:0005524">
    <property type="term" value="F:ATP binding"/>
    <property type="evidence" value="ECO:0007669"/>
    <property type="project" value="InterPro"/>
</dbReference>
<feature type="domain" description="Helix-hairpin-helix DNA-binding motif class 1" evidence="5">
    <location>
        <begin position="40"/>
        <end position="59"/>
    </location>
</feature>
<reference evidence="6" key="1">
    <citation type="journal article" date="2015" name="Nature">
        <title>Complex archaea that bridge the gap between prokaryotes and eukaryotes.</title>
        <authorList>
            <person name="Spang A."/>
            <person name="Saw J.H."/>
            <person name="Jorgensen S.L."/>
            <person name="Zaremba-Niedzwiedzka K."/>
            <person name="Martijn J."/>
            <person name="Lind A.E."/>
            <person name="van Eijk R."/>
            <person name="Schleper C."/>
            <person name="Guy L."/>
            <person name="Ettema T.J."/>
        </authorList>
    </citation>
    <scope>NUCLEOTIDE SEQUENCE</scope>
</reference>
<dbReference type="GO" id="GO:0009378">
    <property type="term" value="F:four-way junction helicase activity"/>
    <property type="evidence" value="ECO:0007669"/>
    <property type="project" value="InterPro"/>
</dbReference>
<evidence type="ECO:0000256" key="2">
    <source>
        <dbReference type="ARBA" id="ARBA00022763"/>
    </source>
</evidence>
<name>A0A0F9RLN2_9ZZZZ</name>
<feature type="domain" description="Helix-hairpin-helix DNA-binding motif class 1" evidence="5">
    <location>
        <begin position="5"/>
        <end position="24"/>
    </location>
</feature>
<feature type="non-terminal residue" evidence="6">
    <location>
        <position position="1"/>
    </location>
</feature>
<dbReference type="CDD" id="cd14332">
    <property type="entry name" value="UBA_RuvA_C"/>
    <property type="match status" value="1"/>
</dbReference>
<dbReference type="GO" id="GO:0006310">
    <property type="term" value="P:DNA recombination"/>
    <property type="evidence" value="ECO:0007669"/>
    <property type="project" value="InterPro"/>
</dbReference>
<dbReference type="AlphaFoldDB" id="A0A0F9RLN2"/>
<evidence type="ECO:0000256" key="3">
    <source>
        <dbReference type="ARBA" id="ARBA00023125"/>
    </source>
</evidence>